<name>A0A953JAW3_9BACT</name>
<protein>
    <submittedName>
        <fullName evidence="1">Rrf2 family transcriptional regulator</fullName>
    </submittedName>
</protein>
<dbReference type="SUPFAM" id="SSF46785">
    <property type="entry name" value="Winged helix' DNA-binding domain"/>
    <property type="match status" value="1"/>
</dbReference>
<proteinExistence type="predicted"/>
<sequence>MEITRETDYAIRCVLYLSGKQEEVTMVDEIAREMSVPKSFLAKILQKLVRSKVAKSYRGVKGGFQLAKRPAEISLLDVIETVQGPVAMNRCAVDESICNFSAACVVHPVWVDLRRKVEEYLKDVTFEMLRTGTCKCPPRDMLRR</sequence>
<comment type="caution">
    <text evidence="1">The sequence shown here is derived from an EMBL/GenBank/DDBJ whole genome shotgun (WGS) entry which is preliminary data.</text>
</comment>
<dbReference type="Proteomes" id="UP000705867">
    <property type="component" value="Unassembled WGS sequence"/>
</dbReference>
<gene>
    <name evidence="1" type="ORF">K8I29_05975</name>
</gene>
<reference evidence="1" key="1">
    <citation type="journal article" date="2021" name="bioRxiv">
        <title>Unraveling nitrogen, sulfur and carbon metabolic pathways and microbial community transcriptional responses to substrate deprivation and toxicity stresses in a bioreactor mimicking anoxic brackish coastal sediment conditions.</title>
        <authorList>
            <person name="Martins P.D."/>
            <person name="Echeveste M.J."/>
            <person name="Arshad A."/>
            <person name="Kurth J."/>
            <person name="Ouboter H."/>
            <person name="Jetten M.S.M."/>
            <person name="Welte C.U."/>
        </authorList>
    </citation>
    <scope>NUCLEOTIDE SEQUENCE</scope>
    <source>
        <strain evidence="1">MAG_39</strain>
    </source>
</reference>
<organism evidence="1 2">
    <name type="scientific">Candidatus Nitrobium versatile</name>
    <dbReference type="NCBI Taxonomy" id="2884831"/>
    <lineage>
        <taxon>Bacteria</taxon>
        <taxon>Pseudomonadati</taxon>
        <taxon>Nitrospirota</taxon>
        <taxon>Nitrospiria</taxon>
        <taxon>Nitrospirales</taxon>
        <taxon>Nitrospiraceae</taxon>
        <taxon>Candidatus Nitrobium</taxon>
    </lineage>
</organism>
<dbReference type="Pfam" id="PF02082">
    <property type="entry name" value="Rrf2"/>
    <property type="match status" value="1"/>
</dbReference>
<dbReference type="GO" id="GO:0005829">
    <property type="term" value="C:cytosol"/>
    <property type="evidence" value="ECO:0007669"/>
    <property type="project" value="TreeGrafter"/>
</dbReference>
<dbReference type="AlphaFoldDB" id="A0A953JAW3"/>
<dbReference type="InterPro" id="IPR036390">
    <property type="entry name" value="WH_DNA-bd_sf"/>
</dbReference>
<dbReference type="InterPro" id="IPR000944">
    <property type="entry name" value="Tscrpt_reg_Rrf2"/>
</dbReference>
<dbReference type="PANTHER" id="PTHR33221">
    <property type="entry name" value="WINGED HELIX-TURN-HELIX TRANSCRIPTIONAL REGULATOR, RRF2 FAMILY"/>
    <property type="match status" value="1"/>
</dbReference>
<reference evidence="1" key="2">
    <citation type="submission" date="2021-08" db="EMBL/GenBank/DDBJ databases">
        <authorList>
            <person name="Dalcin Martins P."/>
        </authorList>
    </citation>
    <scope>NUCLEOTIDE SEQUENCE</scope>
    <source>
        <strain evidence="1">MAG_39</strain>
    </source>
</reference>
<dbReference type="PROSITE" id="PS51197">
    <property type="entry name" value="HTH_RRF2_2"/>
    <property type="match status" value="1"/>
</dbReference>
<dbReference type="EMBL" id="JAIOIV010000043">
    <property type="protein sequence ID" value="MBZ0155750.1"/>
    <property type="molecule type" value="Genomic_DNA"/>
</dbReference>
<accession>A0A953JAW3</accession>
<evidence type="ECO:0000313" key="2">
    <source>
        <dbReference type="Proteomes" id="UP000705867"/>
    </source>
</evidence>
<dbReference type="NCBIfam" id="TIGR00738">
    <property type="entry name" value="rrf2_super"/>
    <property type="match status" value="1"/>
</dbReference>
<dbReference type="PANTHER" id="PTHR33221:SF2">
    <property type="entry name" value="TRANSCRIPTIONAL REGULATOR"/>
    <property type="match status" value="1"/>
</dbReference>
<dbReference type="InterPro" id="IPR036388">
    <property type="entry name" value="WH-like_DNA-bd_sf"/>
</dbReference>
<dbReference type="Gene3D" id="1.10.10.10">
    <property type="entry name" value="Winged helix-like DNA-binding domain superfamily/Winged helix DNA-binding domain"/>
    <property type="match status" value="1"/>
</dbReference>
<dbReference type="GO" id="GO:0003700">
    <property type="term" value="F:DNA-binding transcription factor activity"/>
    <property type="evidence" value="ECO:0007669"/>
    <property type="project" value="TreeGrafter"/>
</dbReference>
<evidence type="ECO:0000313" key="1">
    <source>
        <dbReference type="EMBL" id="MBZ0155750.1"/>
    </source>
</evidence>